<dbReference type="Gene3D" id="3.30.559.10">
    <property type="entry name" value="Chloramphenicol acetyltransferase-like domain"/>
    <property type="match status" value="1"/>
</dbReference>
<comment type="similarity">
    <text evidence="1 7">Belongs to the carnitine/choline acetyltransferase family.</text>
</comment>
<evidence type="ECO:0000256" key="5">
    <source>
        <dbReference type="ARBA" id="ARBA00039091"/>
    </source>
</evidence>
<dbReference type="GO" id="GO:0004102">
    <property type="term" value="F:choline O-acetyltransferase activity"/>
    <property type="evidence" value="ECO:0007669"/>
    <property type="project" value="UniProtKB-EC"/>
</dbReference>
<dbReference type="InterPro" id="IPR023213">
    <property type="entry name" value="CAT-like_dom_sf"/>
</dbReference>
<reference evidence="8" key="1">
    <citation type="journal article" date="2013" name="Genome Biol.">
        <title>Draft genome of the mountain pine beetle, Dendroctonus ponderosae Hopkins, a major forest pest.</title>
        <authorList>
            <person name="Keeling C.I."/>
            <person name="Yuen M.M."/>
            <person name="Liao N.Y."/>
            <person name="Docking T.R."/>
            <person name="Chan S.K."/>
            <person name="Taylor G.A."/>
            <person name="Palmquist D.L."/>
            <person name="Jackman S.D."/>
            <person name="Nguyen A."/>
            <person name="Li M."/>
            <person name="Henderson H."/>
            <person name="Janes J.K."/>
            <person name="Zhao Y."/>
            <person name="Pandoh P."/>
            <person name="Moore R."/>
            <person name="Sperling F.A."/>
            <person name="Huber D.P."/>
            <person name="Birol I."/>
            <person name="Jones S.J."/>
            <person name="Bohlmann J."/>
        </authorList>
    </citation>
    <scope>NUCLEOTIDE SEQUENCE</scope>
</reference>
<protein>
    <recommendedName>
        <fullName evidence="6">Choline O-acetyltransferase</fullName>
        <ecNumber evidence="5">2.3.1.6</ecNumber>
    </recommendedName>
</protein>
<evidence type="ECO:0000313" key="8">
    <source>
        <dbReference type="EMBL" id="ENN72691.1"/>
    </source>
</evidence>
<evidence type="ECO:0000256" key="6">
    <source>
        <dbReference type="ARBA" id="ARBA00040495"/>
    </source>
</evidence>
<organism evidence="8">
    <name type="scientific">Dendroctonus ponderosae</name>
    <name type="common">Mountain pine beetle</name>
    <dbReference type="NCBI Taxonomy" id="77166"/>
    <lineage>
        <taxon>Eukaryota</taxon>
        <taxon>Metazoa</taxon>
        <taxon>Ecdysozoa</taxon>
        <taxon>Arthropoda</taxon>
        <taxon>Hexapoda</taxon>
        <taxon>Insecta</taxon>
        <taxon>Pterygota</taxon>
        <taxon>Neoptera</taxon>
        <taxon>Endopterygota</taxon>
        <taxon>Coleoptera</taxon>
        <taxon>Polyphaga</taxon>
        <taxon>Cucujiformia</taxon>
        <taxon>Curculionidae</taxon>
        <taxon>Scolytinae</taxon>
        <taxon>Dendroctonus</taxon>
    </lineage>
</organism>
<name>N6TWC1_DENPD</name>
<dbReference type="GO" id="GO:0043005">
    <property type="term" value="C:neuron projection"/>
    <property type="evidence" value="ECO:0007669"/>
    <property type="project" value="TreeGrafter"/>
</dbReference>
<dbReference type="InterPro" id="IPR000542">
    <property type="entry name" value="Carn_acyl_trans"/>
</dbReference>
<dbReference type="OrthoDB" id="240216at2759"/>
<dbReference type="PANTHER" id="PTHR22589">
    <property type="entry name" value="CARNITINE O-ACYLTRANSFERASE"/>
    <property type="match status" value="1"/>
</dbReference>
<dbReference type="EMBL" id="KB741213">
    <property type="protein sequence ID" value="ENN72691.1"/>
    <property type="molecule type" value="Genomic_DNA"/>
</dbReference>
<evidence type="ECO:0000256" key="4">
    <source>
        <dbReference type="ARBA" id="ARBA00023315"/>
    </source>
</evidence>
<gene>
    <name evidence="8" type="ORF">YQE_10786</name>
</gene>
<evidence type="ECO:0000256" key="2">
    <source>
        <dbReference type="ARBA" id="ARBA00022679"/>
    </source>
</evidence>
<dbReference type="OMA" id="FIKQQKC"/>
<dbReference type="PROSITE" id="PS00440">
    <property type="entry name" value="ACYLTRANSF_C_2"/>
    <property type="match status" value="1"/>
</dbReference>
<proteinExistence type="inferred from homology"/>
<evidence type="ECO:0000256" key="1">
    <source>
        <dbReference type="ARBA" id="ARBA00005232"/>
    </source>
</evidence>
<keyword evidence="2 7" id="KW-0808">Transferase</keyword>
<dbReference type="PANTHER" id="PTHR22589:SF14">
    <property type="entry name" value="CHOLINE O-ACETYLTRANSFERASE"/>
    <property type="match status" value="1"/>
</dbReference>
<evidence type="ECO:0000256" key="7">
    <source>
        <dbReference type="RuleBase" id="RU003801"/>
    </source>
</evidence>
<feature type="non-terminal residue" evidence="8">
    <location>
        <position position="1"/>
    </location>
</feature>
<dbReference type="InterPro" id="IPR042231">
    <property type="entry name" value="Cho/carn_acyl_trans_2"/>
</dbReference>
<dbReference type="Gene3D" id="3.30.559.70">
    <property type="entry name" value="Choline/Carnitine o-acyltransferase, domain 2"/>
    <property type="match status" value="1"/>
</dbReference>
<dbReference type="InterPro" id="IPR039551">
    <property type="entry name" value="Cho/carn_acyl_trans"/>
</dbReference>
<dbReference type="GO" id="GO:0007274">
    <property type="term" value="P:neuromuscular synaptic transmission"/>
    <property type="evidence" value="ECO:0007669"/>
    <property type="project" value="TreeGrafter"/>
</dbReference>
<dbReference type="GO" id="GO:0005737">
    <property type="term" value="C:cytoplasm"/>
    <property type="evidence" value="ECO:0007669"/>
    <property type="project" value="TreeGrafter"/>
</dbReference>
<dbReference type="GO" id="GO:0045202">
    <property type="term" value="C:synapse"/>
    <property type="evidence" value="ECO:0007669"/>
    <property type="project" value="GOC"/>
</dbReference>
<dbReference type="AlphaFoldDB" id="N6TWC1"/>
<keyword evidence="3" id="KW-0530">Neurotransmitter biosynthesis</keyword>
<dbReference type="GO" id="GO:0008292">
    <property type="term" value="P:acetylcholine biosynthetic process"/>
    <property type="evidence" value="ECO:0007669"/>
    <property type="project" value="TreeGrafter"/>
</dbReference>
<dbReference type="PROSITE" id="PS00439">
    <property type="entry name" value="ACYLTRANSF_C_1"/>
    <property type="match status" value="1"/>
</dbReference>
<dbReference type="SUPFAM" id="SSF52777">
    <property type="entry name" value="CoA-dependent acyltransferases"/>
    <property type="match status" value="2"/>
</dbReference>
<sequence>MLSGLDYLMKTGRSGWLFCGTYNLFEADLEFPYPMNNQIKSAVYLCSSETILPKLPVPPLEDTMRKYLNTLRPLLNEHEHEQVKKIVDKFAGDGGLGRKLQLYLLKRRENMDNWAYEYWLNDMYLNYREPIVINSNPGMVFTPRKFTTILDMARFTARLIDAALTHKDILNRNALPIERATSREPGQALCMTQYYRILGCCRIPGRNRDSQNQQYCVPIQAGDRGRLNEDEICAQLLYILDDAPLQSNIAPVGILTGWKRSLWADAREDLMKEERNRRNLELITKSLLIVCLDETLPSSFNCRLQKGGAGFTVVNRDESNLAHQMIHGGGSQHNSANRWFDKTVQLVVSGDGACGLCYEHSMAEGVAVIQLVESLWKHAESLPPTSEVPSTGGSHLPPPERLEWILEATDLKRIEQAAEVVDNLVKDLDFQVFRYTGYGKDFIKSCKVSPDVYIQLALQLAYYKLYGKLTATYESASTRRFLLGRVDCIRSASPEALKWVTAMSQPKEETDYDIGNKKVTFHLVSDDQKYELWKEAVKTQTKEMVDNILGQGIDIHLLGLREAAKETSPTAASSLPEIFTDPSYRLANKFLLSTSQIATSSNSFMGYGPVEADGYGVSYNLKSDHIIFCLSAFWTSEVTSTSRFAQSLEESLHSMQVLLNRPNGP</sequence>
<dbReference type="EC" id="2.3.1.6" evidence="5"/>
<dbReference type="HOGENOM" id="CLU_013513_3_1_1"/>
<keyword evidence="4 7" id="KW-0012">Acyltransferase</keyword>
<accession>N6TWC1</accession>
<evidence type="ECO:0000256" key="3">
    <source>
        <dbReference type="ARBA" id="ARBA00022979"/>
    </source>
</evidence>
<dbReference type="Pfam" id="PF00755">
    <property type="entry name" value="Carn_acyltransf"/>
    <property type="match status" value="1"/>
</dbReference>